<evidence type="ECO:0000313" key="3">
    <source>
        <dbReference type="Proteomes" id="UP000799772"/>
    </source>
</evidence>
<keyword evidence="3" id="KW-1185">Reference proteome</keyword>
<sequence>MTDPLDAAPPLICEQPLQLDKGDVIISLSHEPRDRLLLRSSSFLQLPWLRSRLGKRTRTKNARSTVDPATGKPFKVYKYGLVLVERTWGDKMVPVSEAGVMQEIQFIVHATHRKEEFDCTLRNWANVPSRDDDWYSTHSKLEHDKGVCDMYESSLATGFFRYNIGNPDDFGNRNPGAIFRRTVIAFKILFRILEGQSVELVGLESMQALRCLANAVAYAEYFEILPSVGARLLELYEGLAEHFLNDSADEAPLFHLAMALKLRSENMFKTAVRRLTETHHICAEASADHEFRNKIRDFVPEGAAILALVQDKRNGLFSRINGLLIALQNCGLLSKEDPPSYRSAVIAPFAHFRPGAEVDEALRFLASSVFLQWLAQEVAKTVPSEELHIATTNVSIAHQPKSCRDDYISFIWRMHRIAVRILKAWEKKDLKMLNRSIPRRLARTLPVSPVTFFARNEIQLHNELMSILERAASIVRCHIGATNQPVTRDAVLRIISKATPATKSGHGGDDDDTDCDDLDKDDSHNSKRRSQFSRWSPRQKLIFWNEITLWPSNFPWYGKAPYDMFVSEHCEPVTAEWAKLRRIPTSIRMHGGRAYPIDKSEPLYYTLHPDSLCPRLLKSGMTVESRPSKLSRFKKESSRHRYTSSWSCCSSTRAYSAAIRTCALTASREHGRQDIFGTNIF</sequence>
<reference evidence="2" key="1">
    <citation type="journal article" date="2020" name="Stud. Mycol.">
        <title>101 Dothideomycetes genomes: a test case for predicting lifestyles and emergence of pathogens.</title>
        <authorList>
            <person name="Haridas S."/>
            <person name="Albert R."/>
            <person name="Binder M."/>
            <person name="Bloem J."/>
            <person name="Labutti K."/>
            <person name="Salamov A."/>
            <person name="Andreopoulos B."/>
            <person name="Baker S."/>
            <person name="Barry K."/>
            <person name="Bills G."/>
            <person name="Bluhm B."/>
            <person name="Cannon C."/>
            <person name="Castanera R."/>
            <person name="Culley D."/>
            <person name="Daum C."/>
            <person name="Ezra D."/>
            <person name="Gonzalez J."/>
            <person name="Henrissat B."/>
            <person name="Kuo A."/>
            <person name="Liang C."/>
            <person name="Lipzen A."/>
            <person name="Lutzoni F."/>
            <person name="Magnuson J."/>
            <person name="Mondo S."/>
            <person name="Nolan M."/>
            <person name="Ohm R."/>
            <person name="Pangilinan J."/>
            <person name="Park H.-J."/>
            <person name="Ramirez L."/>
            <person name="Alfaro M."/>
            <person name="Sun H."/>
            <person name="Tritt A."/>
            <person name="Yoshinaga Y."/>
            <person name="Zwiers L.-H."/>
            <person name="Turgeon B."/>
            <person name="Goodwin S."/>
            <person name="Spatafora J."/>
            <person name="Crous P."/>
            <person name="Grigoriev I."/>
        </authorList>
    </citation>
    <scope>NUCLEOTIDE SEQUENCE</scope>
    <source>
        <strain evidence="2">CBS 133067</strain>
    </source>
</reference>
<accession>A0A9P4I076</accession>
<protein>
    <submittedName>
        <fullName evidence="2">Uncharacterized protein</fullName>
    </submittedName>
</protein>
<dbReference type="AlphaFoldDB" id="A0A9P4I076"/>
<dbReference type="EMBL" id="ML978145">
    <property type="protein sequence ID" value="KAF2092540.1"/>
    <property type="molecule type" value="Genomic_DNA"/>
</dbReference>
<feature type="compositionally biased region" description="Acidic residues" evidence="1">
    <location>
        <begin position="509"/>
        <end position="520"/>
    </location>
</feature>
<evidence type="ECO:0000313" key="2">
    <source>
        <dbReference type="EMBL" id="KAF2092540.1"/>
    </source>
</evidence>
<dbReference type="OrthoDB" id="3867578at2759"/>
<gene>
    <name evidence="2" type="ORF">NA57DRAFT_62407</name>
</gene>
<name>A0A9P4I076_9PEZI</name>
<organism evidence="2 3">
    <name type="scientific">Rhizodiscina lignyota</name>
    <dbReference type="NCBI Taxonomy" id="1504668"/>
    <lineage>
        <taxon>Eukaryota</taxon>
        <taxon>Fungi</taxon>
        <taxon>Dikarya</taxon>
        <taxon>Ascomycota</taxon>
        <taxon>Pezizomycotina</taxon>
        <taxon>Dothideomycetes</taxon>
        <taxon>Pleosporomycetidae</taxon>
        <taxon>Aulographales</taxon>
        <taxon>Rhizodiscinaceae</taxon>
        <taxon>Rhizodiscina</taxon>
    </lineage>
</organism>
<feature type="region of interest" description="Disordered" evidence="1">
    <location>
        <begin position="501"/>
        <end position="531"/>
    </location>
</feature>
<dbReference type="Proteomes" id="UP000799772">
    <property type="component" value="Unassembled WGS sequence"/>
</dbReference>
<comment type="caution">
    <text evidence="2">The sequence shown here is derived from an EMBL/GenBank/DDBJ whole genome shotgun (WGS) entry which is preliminary data.</text>
</comment>
<evidence type="ECO:0000256" key="1">
    <source>
        <dbReference type="SAM" id="MobiDB-lite"/>
    </source>
</evidence>
<proteinExistence type="predicted"/>